<protein>
    <recommendedName>
        <fullName evidence="2">Histidine kinase N-terminal 7TM region domain-containing protein</fullName>
    </recommendedName>
</protein>
<proteinExistence type="predicted"/>
<dbReference type="EMBL" id="WJBD01000048">
    <property type="protein sequence ID" value="MBC3890021.1"/>
    <property type="molecule type" value="Genomic_DNA"/>
</dbReference>
<evidence type="ECO:0000313" key="4">
    <source>
        <dbReference type="Proteomes" id="UP000616595"/>
    </source>
</evidence>
<dbReference type="OrthoDB" id="10018785at2"/>
<dbReference type="Proteomes" id="UP000616595">
    <property type="component" value="Unassembled WGS sequence"/>
</dbReference>
<feature type="domain" description="Histidine kinase N-terminal 7TM region" evidence="2">
    <location>
        <begin position="12"/>
        <end position="233"/>
    </location>
</feature>
<feature type="transmembrane region" description="Helical" evidence="1">
    <location>
        <begin position="150"/>
        <end position="167"/>
    </location>
</feature>
<keyword evidence="1" id="KW-1133">Transmembrane helix</keyword>
<keyword evidence="1" id="KW-0472">Membrane</keyword>
<evidence type="ECO:0000313" key="3">
    <source>
        <dbReference type="EMBL" id="MBC3890021.1"/>
    </source>
</evidence>
<feature type="transmembrane region" description="Helical" evidence="1">
    <location>
        <begin position="247"/>
        <end position="267"/>
    </location>
</feature>
<feature type="transmembrane region" description="Helical" evidence="1">
    <location>
        <begin position="361"/>
        <end position="379"/>
    </location>
</feature>
<feature type="transmembrane region" description="Helical" evidence="1">
    <location>
        <begin position="99"/>
        <end position="118"/>
    </location>
</feature>
<feature type="transmembrane region" description="Helical" evidence="1">
    <location>
        <begin position="65"/>
        <end position="87"/>
    </location>
</feature>
<feature type="transmembrane region" description="Helical" evidence="1">
    <location>
        <begin position="36"/>
        <end position="53"/>
    </location>
</feature>
<comment type="caution">
    <text evidence="3">The sequence shown here is derived from an EMBL/GenBank/DDBJ whole genome shotgun (WGS) entry which is preliminary data.</text>
</comment>
<evidence type="ECO:0000256" key="1">
    <source>
        <dbReference type="SAM" id="Phobius"/>
    </source>
</evidence>
<reference evidence="3" key="1">
    <citation type="submission" date="2019-10" db="EMBL/GenBank/DDBJ databases">
        <authorList>
            <person name="Ross D.E."/>
            <person name="Gulliver D."/>
        </authorList>
    </citation>
    <scope>NUCLEOTIDE SEQUENCE</scope>
    <source>
        <strain evidence="3">DER-2019</strain>
    </source>
</reference>
<feature type="transmembrane region" description="Helical" evidence="1">
    <location>
        <begin position="210"/>
        <end position="227"/>
    </location>
</feature>
<name>A0A923I1L5_9FIRM</name>
<feature type="transmembrane region" description="Helical" evidence="1">
    <location>
        <begin position="179"/>
        <end position="204"/>
    </location>
</feature>
<sequence length="544" mass="62612">MLQTVISIMFYLTFIIYAFLGVFCFALNKNATLNRVFLLVCFSFSIWAFAFAVSNSLNHVEDVIFWRRVASLGWGVAFSFIVHFILILTQKQNWLTNKIVYIAIYLPAGITVFVFGLYGKLANAQYNLVHTEAGWGNIAVNNIWDAFYNLYYLSFSIFILYLLIKWYQNSDDATDKKQALSMLLAFSLSVAIGTVSEMLVNNYLSEKTPSVAPIIILIPVTAFSYNIRKYGFMTPDKSKKIRDAREILSNATHSTFIRYIAIGYLSVSFFNILQTFFYPTVLWSDMLFSTIFVIMGLFIYSLTVAGLSIMAQDRIMTALITLTMPLTFFRFHENQMSNVLWTIPLIYLMMTIIFNYKKMFAMIAVVSTIIGILSCIIQPEQFIHVGTVDYFARLVIYSMVIILAAFINRIYVARLKENEHQVRFQKMISSITTSFIAITSENFDNKVTELLKRSGSYINADRAYICSFSKNIDTFSYAYRWLDEHVKPTIRETENYETTAFSWCKERLLNNQIVYLPNPGALPLEADEERAEILKHQIQSIIGV</sequence>
<organism evidence="3 4">
    <name type="scientific">Acetobacterium paludosum</name>
    <dbReference type="NCBI Taxonomy" id="52693"/>
    <lineage>
        <taxon>Bacteria</taxon>
        <taxon>Bacillati</taxon>
        <taxon>Bacillota</taxon>
        <taxon>Clostridia</taxon>
        <taxon>Eubacteriales</taxon>
        <taxon>Eubacteriaceae</taxon>
        <taxon>Acetobacterium</taxon>
    </lineage>
</organism>
<feature type="non-terminal residue" evidence="3">
    <location>
        <position position="544"/>
    </location>
</feature>
<accession>A0A923I1L5</accession>
<dbReference type="RefSeq" id="WP_148568647.1">
    <property type="nucleotide sequence ID" value="NZ_RXYA01000036.1"/>
</dbReference>
<feature type="transmembrane region" description="Helical" evidence="1">
    <location>
        <begin position="338"/>
        <end position="354"/>
    </location>
</feature>
<dbReference type="AlphaFoldDB" id="A0A923I1L5"/>
<dbReference type="InterPro" id="IPR031621">
    <property type="entry name" value="HisKA_7TM"/>
</dbReference>
<keyword evidence="1" id="KW-0812">Transmembrane</keyword>
<feature type="transmembrane region" description="Helical" evidence="1">
    <location>
        <begin position="391"/>
        <end position="411"/>
    </location>
</feature>
<reference evidence="3" key="2">
    <citation type="submission" date="2020-10" db="EMBL/GenBank/DDBJ databases">
        <title>Comparative genomics of the Acetobacterium genus.</title>
        <authorList>
            <person name="Marshall C."/>
            <person name="May H."/>
            <person name="Norman S."/>
        </authorList>
    </citation>
    <scope>NUCLEOTIDE SEQUENCE</scope>
    <source>
        <strain evidence="3">DER-2019</strain>
    </source>
</reference>
<keyword evidence="4" id="KW-1185">Reference proteome</keyword>
<feature type="transmembrane region" description="Helical" evidence="1">
    <location>
        <begin position="6"/>
        <end position="27"/>
    </location>
</feature>
<dbReference type="Pfam" id="PF16927">
    <property type="entry name" value="HisKA_7TM"/>
    <property type="match status" value="1"/>
</dbReference>
<evidence type="ECO:0000259" key="2">
    <source>
        <dbReference type="Pfam" id="PF16927"/>
    </source>
</evidence>
<gene>
    <name evidence="3" type="ORF">GH810_17125</name>
</gene>
<feature type="transmembrane region" description="Helical" evidence="1">
    <location>
        <begin position="287"/>
        <end position="308"/>
    </location>
</feature>